<dbReference type="EMBL" id="MU128976">
    <property type="protein sequence ID" value="KAF9513199.1"/>
    <property type="molecule type" value="Genomic_DNA"/>
</dbReference>
<reference evidence="2" key="1">
    <citation type="journal article" date="2020" name="Nat. Commun.">
        <title>Large-scale genome sequencing of mycorrhizal fungi provides insights into the early evolution of symbiotic traits.</title>
        <authorList>
            <person name="Miyauchi S."/>
            <person name="Kiss E."/>
            <person name="Kuo A."/>
            <person name="Drula E."/>
            <person name="Kohler A."/>
            <person name="Sanchez-Garcia M."/>
            <person name="Morin E."/>
            <person name="Andreopoulos B."/>
            <person name="Barry K.W."/>
            <person name="Bonito G."/>
            <person name="Buee M."/>
            <person name="Carver A."/>
            <person name="Chen C."/>
            <person name="Cichocki N."/>
            <person name="Clum A."/>
            <person name="Culley D."/>
            <person name="Crous P.W."/>
            <person name="Fauchery L."/>
            <person name="Girlanda M."/>
            <person name="Hayes R.D."/>
            <person name="Keri Z."/>
            <person name="LaButti K."/>
            <person name="Lipzen A."/>
            <person name="Lombard V."/>
            <person name="Magnuson J."/>
            <person name="Maillard F."/>
            <person name="Murat C."/>
            <person name="Nolan M."/>
            <person name="Ohm R.A."/>
            <person name="Pangilinan J."/>
            <person name="Pereira M.F."/>
            <person name="Perotto S."/>
            <person name="Peter M."/>
            <person name="Pfister S."/>
            <person name="Riley R."/>
            <person name="Sitrit Y."/>
            <person name="Stielow J.B."/>
            <person name="Szollosi G."/>
            <person name="Zifcakova L."/>
            <person name="Stursova M."/>
            <person name="Spatafora J.W."/>
            <person name="Tedersoo L."/>
            <person name="Vaario L.M."/>
            <person name="Yamada A."/>
            <person name="Yan M."/>
            <person name="Wang P."/>
            <person name="Xu J."/>
            <person name="Bruns T."/>
            <person name="Baldrian P."/>
            <person name="Vilgalys R."/>
            <person name="Dunand C."/>
            <person name="Henrissat B."/>
            <person name="Grigoriev I.V."/>
            <person name="Hibbett D."/>
            <person name="Nagy L.G."/>
            <person name="Martin F.M."/>
        </authorList>
    </citation>
    <scope>NUCLEOTIDE SEQUENCE</scope>
    <source>
        <strain evidence="2">UP504</strain>
    </source>
</reference>
<dbReference type="Proteomes" id="UP000886523">
    <property type="component" value="Unassembled WGS sequence"/>
</dbReference>
<name>A0A9P6AW99_9AGAM</name>
<dbReference type="OrthoDB" id="3359487at2759"/>
<sequence>IFKQATLLFSTKDTANLADVIPVMDSIDSVLEVGMGTKKYHDSIRLGLALARRTLNRYYSKTDASDAYRVAMLLHPRYKTTYWKDHDWEPEWIAMGVNITRGIYNSPEYATVPDMPPQDPLPINSQSSDNPQVCSSPNVAVQLS</sequence>
<evidence type="ECO:0000313" key="2">
    <source>
        <dbReference type="EMBL" id="KAF9513199.1"/>
    </source>
</evidence>
<dbReference type="AlphaFoldDB" id="A0A9P6AW99"/>
<evidence type="ECO:0000256" key="1">
    <source>
        <dbReference type="SAM" id="MobiDB-lite"/>
    </source>
</evidence>
<dbReference type="InterPro" id="IPR012337">
    <property type="entry name" value="RNaseH-like_sf"/>
</dbReference>
<dbReference type="SUPFAM" id="SSF53098">
    <property type="entry name" value="Ribonuclease H-like"/>
    <property type="match status" value="1"/>
</dbReference>
<accession>A0A9P6AW99</accession>
<organism evidence="2 3">
    <name type="scientific">Hydnum rufescens UP504</name>
    <dbReference type="NCBI Taxonomy" id="1448309"/>
    <lineage>
        <taxon>Eukaryota</taxon>
        <taxon>Fungi</taxon>
        <taxon>Dikarya</taxon>
        <taxon>Basidiomycota</taxon>
        <taxon>Agaricomycotina</taxon>
        <taxon>Agaricomycetes</taxon>
        <taxon>Cantharellales</taxon>
        <taxon>Hydnaceae</taxon>
        <taxon>Hydnum</taxon>
    </lineage>
</organism>
<feature type="compositionally biased region" description="Polar residues" evidence="1">
    <location>
        <begin position="123"/>
        <end position="144"/>
    </location>
</feature>
<feature type="non-terminal residue" evidence="2">
    <location>
        <position position="1"/>
    </location>
</feature>
<keyword evidence="3" id="KW-1185">Reference proteome</keyword>
<evidence type="ECO:0000313" key="3">
    <source>
        <dbReference type="Proteomes" id="UP000886523"/>
    </source>
</evidence>
<proteinExistence type="predicted"/>
<comment type="caution">
    <text evidence="2">The sequence shown here is derived from an EMBL/GenBank/DDBJ whole genome shotgun (WGS) entry which is preliminary data.</text>
</comment>
<gene>
    <name evidence="2" type="ORF">BS47DRAFT_1296707</name>
</gene>
<feature type="region of interest" description="Disordered" evidence="1">
    <location>
        <begin position="114"/>
        <end position="144"/>
    </location>
</feature>
<protein>
    <submittedName>
        <fullName evidence="2">Uncharacterized protein</fullName>
    </submittedName>
</protein>